<sequence length="412" mass="44947">MTTPPSCPVQHGSPIDTEGPRVSLYSEEFAADPHLAYREMRRQYGSLVPVNLAPDVPATLVIGYHTALRILNDPDHFPADPRTWQKNVPGECPILPMLEWRPNALRSAGLEHLRYRQANVAAVAEVDLHTLHATVERIAIPLINAFCQDGAADLISQYAFPLTFAVLNATLGCPPEIGQQVATGMAAIFEGVNADKGNAMLTDALFDLVTLKRKEPGDDITSRLLAHPAKLDDVEMIHQLVTLYGAGIEPQQNLIVNTLLLMLTDDRFAGNVLGGSLSTRDALDEVLFTDPPMANYCVSYPKQPILIDGVWLPAHQPVVISMSGCNNDPTISVGEYVDNRSHLAWSVGPHACPARSMAYLIVQDAIDQLLDALPELDLAVPAHELSWRPGPFHRALVSLPVVFPKSPPLNVF</sequence>
<keyword evidence="2" id="KW-0349">Heme</keyword>
<comment type="caution">
    <text evidence="7">The sequence shown here is derived from an EMBL/GenBank/DDBJ whole genome shotgun (WGS) entry which is preliminary data.</text>
</comment>
<reference evidence="7 8" key="1">
    <citation type="journal article" date="2014" name="Int. J. Syst. Evol. Microbiol.">
        <title>Nocardia vulneris sp. nov., isolated from wounds of human patients in North America.</title>
        <authorList>
            <person name="Lasker B.A."/>
            <person name="Bell M."/>
            <person name="Klenk H.P."/>
            <person name="Sproer C."/>
            <person name="Schumann C."/>
            <person name="Schumann P."/>
            <person name="Brown J.M."/>
        </authorList>
    </citation>
    <scope>NUCLEOTIDE SEQUENCE [LARGE SCALE GENOMIC DNA]</scope>
    <source>
        <strain evidence="7 8">W9851</strain>
    </source>
</reference>
<evidence type="ECO:0000313" key="8">
    <source>
        <dbReference type="Proteomes" id="UP000031364"/>
    </source>
</evidence>
<keyword evidence="4" id="KW-0560">Oxidoreductase</keyword>
<name>A0ABR4ZKS9_9NOCA</name>
<dbReference type="Gene3D" id="1.10.630.10">
    <property type="entry name" value="Cytochrome P450"/>
    <property type="match status" value="1"/>
</dbReference>
<protein>
    <submittedName>
        <fullName evidence="7">Cytochrome P450</fullName>
    </submittedName>
</protein>
<evidence type="ECO:0000313" key="7">
    <source>
        <dbReference type="EMBL" id="KIA65966.1"/>
    </source>
</evidence>
<evidence type="ECO:0000256" key="4">
    <source>
        <dbReference type="ARBA" id="ARBA00023002"/>
    </source>
</evidence>
<keyword evidence="6" id="KW-0503">Monooxygenase</keyword>
<dbReference type="InterPro" id="IPR036396">
    <property type="entry name" value="Cyt_P450_sf"/>
</dbReference>
<keyword evidence="5" id="KW-0408">Iron</keyword>
<keyword evidence="3" id="KW-0479">Metal-binding</keyword>
<dbReference type="CDD" id="cd20623">
    <property type="entry name" value="CYP_unk"/>
    <property type="match status" value="1"/>
</dbReference>
<evidence type="ECO:0000256" key="3">
    <source>
        <dbReference type="ARBA" id="ARBA00022723"/>
    </source>
</evidence>
<dbReference type="EMBL" id="JNFP01000005">
    <property type="protein sequence ID" value="KIA65966.1"/>
    <property type="molecule type" value="Genomic_DNA"/>
</dbReference>
<dbReference type="PRINTS" id="PR00359">
    <property type="entry name" value="BP450"/>
</dbReference>
<dbReference type="RefSeq" id="WP_043665582.1">
    <property type="nucleotide sequence ID" value="NZ_BDCI01000041.1"/>
</dbReference>
<evidence type="ECO:0000256" key="5">
    <source>
        <dbReference type="ARBA" id="ARBA00023004"/>
    </source>
</evidence>
<evidence type="ECO:0000256" key="2">
    <source>
        <dbReference type="ARBA" id="ARBA00022617"/>
    </source>
</evidence>
<dbReference type="Proteomes" id="UP000031364">
    <property type="component" value="Unassembled WGS sequence"/>
</dbReference>
<evidence type="ECO:0000256" key="6">
    <source>
        <dbReference type="ARBA" id="ARBA00023033"/>
    </source>
</evidence>
<dbReference type="SUPFAM" id="SSF48264">
    <property type="entry name" value="Cytochrome P450"/>
    <property type="match status" value="1"/>
</dbReference>
<organism evidence="7 8">
    <name type="scientific">Nocardia vulneris</name>
    <dbReference type="NCBI Taxonomy" id="1141657"/>
    <lineage>
        <taxon>Bacteria</taxon>
        <taxon>Bacillati</taxon>
        <taxon>Actinomycetota</taxon>
        <taxon>Actinomycetes</taxon>
        <taxon>Mycobacteriales</taxon>
        <taxon>Nocardiaceae</taxon>
        <taxon>Nocardia</taxon>
    </lineage>
</organism>
<dbReference type="InterPro" id="IPR002397">
    <property type="entry name" value="Cyt_P450_B"/>
</dbReference>
<comment type="similarity">
    <text evidence="1">Belongs to the cytochrome P450 family.</text>
</comment>
<gene>
    <name evidence="7" type="ORF">FG87_05840</name>
</gene>
<dbReference type="PANTHER" id="PTHR46696:SF1">
    <property type="entry name" value="CYTOCHROME P450 YJIB-RELATED"/>
    <property type="match status" value="1"/>
</dbReference>
<keyword evidence="8" id="KW-1185">Reference proteome</keyword>
<dbReference type="PANTHER" id="PTHR46696">
    <property type="entry name" value="P450, PUTATIVE (EUROFUNG)-RELATED"/>
    <property type="match status" value="1"/>
</dbReference>
<evidence type="ECO:0000256" key="1">
    <source>
        <dbReference type="ARBA" id="ARBA00010617"/>
    </source>
</evidence>
<accession>A0ABR4ZKS9</accession>
<proteinExistence type="inferred from homology"/>